<organism evidence="3 4">
    <name type="scientific">Pseudoscardovia suis</name>
    <dbReference type="NCBI Taxonomy" id="987063"/>
    <lineage>
        <taxon>Bacteria</taxon>
        <taxon>Bacillati</taxon>
        <taxon>Actinomycetota</taxon>
        <taxon>Actinomycetes</taxon>
        <taxon>Bifidobacteriales</taxon>
        <taxon>Bifidobacteriaceae</taxon>
        <taxon>Pseudoscardovia</taxon>
    </lineage>
</organism>
<gene>
    <name evidence="3" type="ORF">PSSU_1329</name>
</gene>
<keyword evidence="2" id="KW-0812">Transmembrane</keyword>
<feature type="compositionally biased region" description="Polar residues" evidence="1">
    <location>
        <begin position="42"/>
        <end position="53"/>
    </location>
</feature>
<keyword evidence="2" id="KW-0472">Membrane</keyword>
<reference evidence="3 4" key="1">
    <citation type="journal article" date="2017" name="BMC Genomics">
        <title>Comparative genomic and phylogenomic analyses of the Bifidobacteriaceae family.</title>
        <authorList>
            <person name="Lugli G.A."/>
            <person name="Milani C."/>
            <person name="Turroni F."/>
            <person name="Duranti S."/>
            <person name="Mancabelli L."/>
            <person name="Mangifesta M."/>
            <person name="Ferrario C."/>
            <person name="Modesto M."/>
            <person name="Mattarelli P."/>
            <person name="Jiri K."/>
            <person name="van Sinderen D."/>
            <person name="Ventura M."/>
        </authorList>
    </citation>
    <scope>NUCLEOTIDE SEQUENCE [LARGE SCALE GENOMIC DNA]</scope>
    <source>
        <strain evidence="3 4">DSM 24744</strain>
    </source>
</reference>
<accession>A0A261ERP1</accession>
<sequence>MPNRAERRAQAKRAKRGETATTSRNTRTARAPRRDDAVDEYSLQQRSLHLQESSTDEWKPSASTEPRSHDKDVTPDDLAFRNPKKAPAPSTVRGWGRFFSWLFIVLSAIAFIIVMFLPSKPLWAIVTVSVIFILGVLSLFLFGGSPSENPNVDSNGTAV</sequence>
<evidence type="ECO:0000313" key="4">
    <source>
        <dbReference type="Proteomes" id="UP000216454"/>
    </source>
</evidence>
<evidence type="ECO:0008006" key="5">
    <source>
        <dbReference type="Google" id="ProtNLM"/>
    </source>
</evidence>
<feature type="transmembrane region" description="Helical" evidence="2">
    <location>
        <begin position="123"/>
        <end position="142"/>
    </location>
</feature>
<feature type="transmembrane region" description="Helical" evidence="2">
    <location>
        <begin position="98"/>
        <end position="117"/>
    </location>
</feature>
<keyword evidence="4" id="KW-1185">Reference proteome</keyword>
<name>A0A261ERP1_9BIFI</name>
<dbReference type="Proteomes" id="UP000216454">
    <property type="component" value="Unassembled WGS sequence"/>
</dbReference>
<evidence type="ECO:0000313" key="3">
    <source>
        <dbReference type="EMBL" id="OZG49505.1"/>
    </source>
</evidence>
<keyword evidence="2" id="KW-1133">Transmembrane helix</keyword>
<proteinExistence type="predicted"/>
<feature type="compositionally biased region" description="Low complexity" evidence="1">
    <location>
        <begin position="19"/>
        <end position="29"/>
    </location>
</feature>
<feature type="region of interest" description="Disordered" evidence="1">
    <location>
        <begin position="1"/>
        <end position="88"/>
    </location>
</feature>
<comment type="caution">
    <text evidence="3">The sequence shown here is derived from an EMBL/GenBank/DDBJ whole genome shotgun (WGS) entry which is preliminary data.</text>
</comment>
<dbReference type="RefSeq" id="WP_094691646.1">
    <property type="nucleotide sequence ID" value="NZ_MWWQ01000014.1"/>
</dbReference>
<evidence type="ECO:0000256" key="2">
    <source>
        <dbReference type="SAM" id="Phobius"/>
    </source>
</evidence>
<dbReference type="AlphaFoldDB" id="A0A261ERP1"/>
<dbReference type="OrthoDB" id="3242741at2"/>
<dbReference type="EMBL" id="MWWQ01000014">
    <property type="protein sequence ID" value="OZG49505.1"/>
    <property type="molecule type" value="Genomic_DNA"/>
</dbReference>
<evidence type="ECO:0000256" key="1">
    <source>
        <dbReference type="SAM" id="MobiDB-lite"/>
    </source>
</evidence>
<protein>
    <recommendedName>
        <fullName evidence="5">Tripartite tricarboxylate transporter TctB family protein</fullName>
    </recommendedName>
</protein>